<keyword evidence="1" id="KW-1133">Transmembrane helix</keyword>
<evidence type="ECO:0000313" key="2">
    <source>
        <dbReference type="EMBL" id="NYI70069.1"/>
    </source>
</evidence>
<dbReference type="Proteomes" id="UP000527616">
    <property type="component" value="Unassembled WGS sequence"/>
</dbReference>
<dbReference type="RefSeq" id="WP_179444062.1">
    <property type="nucleotide sequence ID" value="NZ_JACBZS010000001.1"/>
</dbReference>
<evidence type="ECO:0000256" key="1">
    <source>
        <dbReference type="SAM" id="Phobius"/>
    </source>
</evidence>
<evidence type="ECO:0008006" key="4">
    <source>
        <dbReference type="Google" id="ProtNLM"/>
    </source>
</evidence>
<feature type="transmembrane region" description="Helical" evidence="1">
    <location>
        <begin position="65"/>
        <end position="82"/>
    </location>
</feature>
<dbReference type="InterPro" id="IPR025327">
    <property type="entry name" value="DUF4233"/>
</dbReference>
<keyword evidence="3" id="KW-1185">Reference proteome</keyword>
<keyword evidence="1" id="KW-0472">Membrane</keyword>
<accession>A0A7Z0IJY9</accession>
<comment type="caution">
    <text evidence="2">The sequence shown here is derived from an EMBL/GenBank/DDBJ whole genome shotgun (WGS) entry which is preliminary data.</text>
</comment>
<dbReference type="AlphaFoldDB" id="A0A7Z0IJY9"/>
<gene>
    <name evidence="2" type="ORF">GGQ54_000629</name>
</gene>
<reference evidence="2 3" key="1">
    <citation type="submission" date="2020-07" db="EMBL/GenBank/DDBJ databases">
        <title>Sequencing the genomes of 1000 actinobacteria strains.</title>
        <authorList>
            <person name="Klenk H.-P."/>
        </authorList>
    </citation>
    <scope>NUCLEOTIDE SEQUENCE [LARGE SCALE GENOMIC DNA]</scope>
    <source>
        <strain evidence="2 3">DSM 103164</strain>
    </source>
</reference>
<sequence>MRLQPGNPMQSVLLSVLAFEVIVFGLSIFVIYQISQRPLWLAVLLGGGLALLALLAAATLRRGSFGYLLGWLVQLGAVALGFVNPAIWIMALVFGGLWVLGIVLGRRLEARARDTD</sequence>
<feature type="transmembrane region" description="Helical" evidence="1">
    <location>
        <begin position="12"/>
        <end position="32"/>
    </location>
</feature>
<proteinExistence type="predicted"/>
<feature type="transmembrane region" description="Helical" evidence="1">
    <location>
        <begin position="38"/>
        <end position="58"/>
    </location>
</feature>
<organism evidence="2 3">
    <name type="scientific">Naumannella cuiyingiana</name>
    <dbReference type="NCBI Taxonomy" id="1347891"/>
    <lineage>
        <taxon>Bacteria</taxon>
        <taxon>Bacillati</taxon>
        <taxon>Actinomycetota</taxon>
        <taxon>Actinomycetes</taxon>
        <taxon>Propionibacteriales</taxon>
        <taxon>Propionibacteriaceae</taxon>
        <taxon>Naumannella</taxon>
    </lineage>
</organism>
<keyword evidence="1" id="KW-0812">Transmembrane</keyword>
<name>A0A7Z0IJY9_9ACTN</name>
<dbReference type="EMBL" id="JACBZS010000001">
    <property type="protein sequence ID" value="NYI70069.1"/>
    <property type="molecule type" value="Genomic_DNA"/>
</dbReference>
<protein>
    <recommendedName>
        <fullName evidence="4">DUF4233 domain-containing protein</fullName>
    </recommendedName>
</protein>
<feature type="transmembrane region" description="Helical" evidence="1">
    <location>
        <begin position="88"/>
        <end position="105"/>
    </location>
</feature>
<evidence type="ECO:0000313" key="3">
    <source>
        <dbReference type="Proteomes" id="UP000527616"/>
    </source>
</evidence>
<dbReference type="Pfam" id="PF14017">
    <property type="entry name" value="DUF4233"/>
    <property type="match status" value="1"/>
</dbReference>